<dbReference type="AlphaFoldDB" id="M1DS04"/>
<reference evidence="1" key="2">
    <citation type="submission" date="2015-06" db="UniProtKB">
        <authorList>
            <consortium name="EnsemblPlants"/>
        </authorList>
    </citation>
    <scope>IDENTIFICATION</scope>
    <source>
        <strain evidence="1">DM1-3 516 R44</strain>
    </source>
</reference>
<evidence type="ECO:0000313" key="1">
    <source>
        <dbReference type="EnsemblPlants" id="PGSC0003DMT400093461"/>
    </source>
</evidence>
<dbReference type="Gramene" id="PGSC0003DMT400093461">
    <property type="protein sequence ID" value="PGSC0003DMT400093461"/>
    <property type="gene ID" value="PGSC0003DMG400043032"/>
</dbReference>
<dbReference type="PANTHER" id="PTHR33437">
    <property type="entry name" value="OS06G0361200 PROTEIN"/>
    <property type="match status" value="1"/>
</dbReference>
<evidence type="ECO:0000313" key="2">
    <source>
        <dbReference type="Proteomes" id="UP000011115"/>
    </source>
</evidence>
<dbReference type="EnsemblPlants" id="PGSC0003DMT400093461">
    <property type="protein sequence ID" value="PGSC0003DMT400093461"/>
    <property type="gene ID" value="PGSC0003DMG400043032"/>
</dbReference>
<sequence>MVVKATSIKFTTKKKLKEEEAPSQYPNEERRRPTLKELEATVYPFPNSDVPLILDELLAKKIIDLHESKRHEENNKVGNPRYCKFHCVFLPPTSKCFILKEKIIDQDETAEANHASVAPNQKKCSRSNFLQFGSLTPIEVDFPRKTLEGSLERDNHEENEVEA</sequence>
<dbReference type="InParanoid" id="M1DS04"/>
<dbReference type="PaxDb" id="4113-PGSC0003DMT400093461"/>
<reference evidence="2" key="1">
    <citation type="journal article" date="2011" name="Nature">
        <title>Genome sequence and analysis of the tuber crop potato.</title>
        <authorList>
            <consortium name="The Potato Genome Sequencing Consortium"/>
        </authorList>
    </citation>
    <scope>NUCLEOTIDE SEQUENCE [LARGE SCALE GENOMIC DNA]</scope>
    <source>
        <strain evidence="2">cv. DM1-3 516 R44</strain>
    </source>
</reference>
<accession>M1DS04</accession>
<keyword evidence="2" id="KW-1185">Reference proteome</keyword>
<name>M1DS04_SOLTU</name>
<proteinExistence type="predicted"/>
<organism evidence="1 2">
    <name type="scientific">Solanum tuberosum</name>
    <name type="common">Potato</name>
    <dbReference type="NCBI Taxonomy" id="4113"/>
    <lineage>
        <taxon>Eukaryota</taxon>
        <taxon>Viridiplantae</taxon>
        <taxon>Streptophyta</taxon>
        <taxon>Embryophyta</taxon>
        <taxon>Tracheophyta</taxon>
        <taxon>Spermatophyta</taxon>
        <taxon>Magnoliopsida</taxon>
        <taxon>eudicotyledons</taxon>
        <taxon>Gunneridae</taxon>
        <taxon>Pentapetalae</taxon>
        <taxon>asterids</taxon>
        <taxon>lamiids</taxon>
        <taxon>Solanales</taxon>
        <taxon>Solanaceae</taxon>
        <taxon>Solanoideae</taxon>
        <taxon>Solaneae</taxon>
        <taxon>Solanum</taxon>
    </lineage>
</organism>
<dbReference type="HOGENOM" id="CLU_1629917_0_0_1"/>
<dbReference type="PANTHER" id="PTHR33437:SF2">
    <property type="entry name" value="OS06G0361200 PROTEIN"/>
    <property type="match status" value="1"/>
</dbReference>
<protein>
    <submittedName>
        <fullName evidence="1">Uncharacterized protein</fullName>
    </submittedName>
</protein>
<dbReference type="Proteomes" id="UP000011115">
    <property type="component" value="Unassembled WGS sequence"/>
</dbReference>
<dbReference type="eggNOG" id="ENOG502RRMI">
    <property type="taxonomic scope" value="Eukaryota"/>
</dbReference>